<keyword evidence="2" id="KW-1185">Reference proteome</keyword>
<proteinExistence type="predicted"/>
<evidence type="ECO:0000313" key="2">
    <source>
        <dbReference type="Proteomes" id="UP000886595"/>
    </source>
</evidence>
<dbReference type="EMBL" id="JAAMPC010000001">
    <property type="protein sequence ID" value="KAG2328931.1"/>
    <property type="molecule type" value="Genomic_DNA"/>
</dbReference>
<comment type="caution">
    <text evidence="1">The sequence shown here is derived from an EMBL/GenBank/DDBJ whole genome shotgun (WGS) entry which is preliminary data.</text>
</comment>
<dbReference type="Proteomes" id="UP000886595">
    <property type="component" value="Unassembled WGS sequence"/>
</dbReference>
<dbReference type="AlphaFoldDB" id="A0A8X7WG85"/>
<organism evidence="1 2">
    <name type="scientific">Brassica carinata</name>
    <name type="common">Ethiopian mustard</name>
    <name type="synonym">Abyssinian cabbage</name>
    <dbReference type="NCBI Taxonomy" id="52824"/>
    <lineage>
        <taxon>Eukaryota</taxon>
        <taxon>Viridiplantae</taxon>
        <taxon>Streptophyta</taxon>
        <taxon>Embryophyta</taxon>
        <taxon>Tracheophyta</taxon>
        <taxon>Spermatophyta</taxon>
        <taxon>Magnoliopsida</taxon>
        <taxon>eudicotyledons</taxon>
        <taxon>Gunneridae</taxon>
        <taxon>Pentapetalae</taxon>
        <taxon>rosids</taxon>
        <taxon>malvids</taxon>
        <taxon>Brassicales</taxon>
        <taxon>Brassicaceae</taxon>
        <taxon>Brassiceae</taxon>
        <taxon>Brassica</taxon>
    </lineage>
</organism>
<protein>
    <submittedName>
        <fullName evidence="1">Uncharacterized protein</fullName>
    </submittedName>
</protein>
<accession>A0A8X7WG85</accession>
<reference evidence="1 2" key="1">
    <citation type="submission" date="2020-02" db="EMBL/GenBank/DDBJ databases">
        <authorList>
            <person name="Ma Q."/>
            <person name="Huang Y."/>
            <person name="Song X."/>
            <person name="Pei D."/>
        </authorList>
    </citation>
    <scope>NUCLEOTIDE SEQUENCE [LARGE SCALE GENOMIC DNA]</scope>
    <source>
        <strain evidence="1">Sxm20200214</strain>
        <tissue evidence="1">Leaf</tissue>
    </source>
</reference>
<gene>
    <name evidence="1" type="ORF">Bca52824_000111</name>
</gene>
<name>A0A8X7WG85_BRACI</name>
<sequence>MFLGCGRPVAPLLKSYASVETLSISELNDFVITALSQDIGFISTGKVTGIKLDKGWCYVSCSSHKD</sequence>
<evidence type="ECO:0000313" key="1">
    <source>
        <dbReference type="EMBL" id="KAG2328931.1"/>
    </source>
</evidence>